<dbReference type="Pfam" id="PF04985">
    <property type="entry name" value="Phage_tube"/>
    <property type="match status" value="1"/>
</dbReference>
<name>A0A239EI72_9RHOB</name>
<gene>
    <name evidence="1" type="ORF">SAMN04488078_101546</name>
</gene>
<dbReference type="OrthoDB" id="3078668at2"/>
<evidence type="ECO:0000313" key="2">
    <source>
        <dbReference type="Proteomes" id="UP000198440"/>
    </source>
</evidence>
<sequence>MAYPRTIRNFNAFVDGTSYFGRVDEAKLPPITLNTEAHRGAGMDGPVAIDMGMEGMQSEITFAEWDPALLKSFGRRTRFVMRPGAMGEDDFSADTYIATLGGRISVNGPEDLKAGDKSTLKITMEVDYYRLEKDGEELWEIDIENGVRVIGGVDQLAELRRAMGI</sequence>
<dbReference type="Proteomes" id="UP000198440">
    <property type="component" value="Unassembled WGS sequence"/>
</dbReference>
<proteinExistence type="predicted"/>
<accession>A0A239EI72</accession>
<dbReference type="InterPro" id="IPR006498">
    <property type="entry name" value="Tail_tube"/>
</dbReference>
<evidence type="ECO:0008006" key="3">
    <source>
        <dbReference type="Google" id="ProtNLM"/>
    </source>
</evidence>
<dbReference type="NCBIfam" id="TIGR01611">
    <property type="entry name" value="tail_tube"/>
    <property type="match status" value="1"/>
</dbReference>
<reference evidence="1 2" key="1">
    <citation type="submission" date="2017-06" db="EMBL/GenBank/DDBJ databases">
        <authorList>
            <person name="Kim H.J."/>
            <person name="Triplett B.A."/>
        </authorList>
    </citation>
    <scope>NUCLEOTIDE SEQUENCE [LARGE SCALE GENOMIC DNA]</scope>
    <source>
        <strain evidence="1 2">DSM 11445</strain>
    </source>
</reference>
<organism evidence="1 2">
    <name type="scientific">Antarctobacter heliothermus</name>
    <dbReference type="NCBI Taxonomy" id="74033"/>
    <lineage>
        <taxon>Bacteria</taxon>
        <taxon>Pseudomonadati</taxon>
        <taxon>Pseudomonadota</taxon>
        <taxon>Alphaproteobacteria</taxon>
        <taxon>Rhodobacterales</taxon>
        <taxon>Roseobacteraceae</taxon>
        <taxon>Antarctobacter</taxon>
    </lineage>
</organism>
<dbReference type="AlphaFoldDB" id="A0A239EI72"/>
<evidence type="ECO:0000313" key="1">
    <source>
        <dbReference type="EMBL" id="SNS44346.1"/>
    </source>
</evidence>
<dbReference type="EMBL" id="FZON01000015">
    <property type="protein sequence ID" value="SNS44346.1"/>
    <property type="molecule type" value="Genomic_DNA"/>
</dbReference>
<dbReference type="RefSeq" id="WP_089277720.1">
    <property type="nucleotide sequence ID" value="NZ_FZON01000015.1"/>
</dbReference>
<protein>
    <recommendedName>
        <fullName evidence="3">Phage major tail tube protein</fullName>
    </recommendedName>
</protein>